<evidence type="ECO:0000256" key="2">
    <source>
        <dbReference type="SAM" id="Phobius"/>
    </source>
</evidence>
<name>A0A1Y2AJD3_9FUNG</name>
<feature type="compositionally biased region" description="Pro residues" evidence="1">
    <location>
        <begin position="33"/>
        <end position="42"/>
    </location>
</feature>
<evidence type="ECO:0000313" key="3">
    <source>
        <dbReference type="EMBL" id="ORY22055.1"/>
    </source>
</evidence>
<feature type="compositionally biased region" description="Polar residues" evidence="1">
    <location>
        <begin position="100"/>
        <end position="109"/>
    </location>
</feature>
<keyword evidence="2" id="KW-0472">Membrane</keyword>
<feature type="region of interest" description="Disordered" evidence="1">
    <location>
        <begin position="147"/>
        <end position="214"/>
    </location>
</feature>
<keyword evidence="4" id="KW-1185">Reference proteome</keyword>
<feature type="compositionally biased region" description="Basic residues" evidence="1">
    <location>
        <begin position="200"/>
        <end position="211"/>
    </location>
</feature>
<evidence type="ECO:0000313" key="4">
    <source>
        <dbReference type="Proteomes" id="UP000193642"/>
    </source>
</evidence>
<keyword evidence="2" id="KW-0812">Transmembrane</keyword>
<sequence length="245" mass="26641">MLGTQQQPPPPPPPPPPTAAALQSALKTLKPAPQTPKAPPSQTPRDRMFDELKAKVKQRNAVLNLDPVDDSDDSPDSNQEQTHEKTTKTHKPSTSKSTPNFKCSSTQPHRSLVSASSYLKQVAPSNSHAARLEFLERDLMRVKRKFEQMHPSDSDASDTESDNSNNSQNDRISPFTDHASKKRRLNGDLGSKRLMMVRKTSSKPRNTRGKKSSGGWNGLGIVAMAAIGPVVGFAFGFFFGLGGAA</sequence>
<feature type="region of interest" description="Disordered" evidence="1">
    <location>
        <begin position="1"/>
        <end position="109"/>
    </location>
</feature>
<dbReference type="EMBL" id="MCGO01000187">
    <property type="protein sequence ID" value="ORY22055.1"/>
    <property type="molecule type" value="Genomic_DNA"/>
</dbReference>
<protein>
    <submittedName>
        <fullName evidence="3">Uncharacterized protein</fullName>
    </submittedName>
</protein>
<feature type="compositionally biased region" description="Pro residues" evidence="1">
    <location>
        <begin position="7"/>
        <end position="18"/>
    </location>
</feature>
<dbReference type="OrthoDB" id="2183420at2759"/>
<dbReference type="AlphaFoldDB" id="A0A1Y2AJD3"/>
<keyword evidence="2" id="KW-1133">Transmembrane helix</keyword>
<reference evidence="3 4" key="1">
    <citation type="submission" date="2016-07" db="EMBL/GenBank/DDBJ databases">
        <title>Pervasive Adenine N6-methylation of Active Genes in Fungi.</title>
        <authorList>
            <consortium name="DOE Joint Genome Institute"/>
            <person name="Mondo S.J."/>
            <person name="Dannebaum R.O."/>
            <person name="Kuo R.C."/>
            <person name="Labutti K."/>
            <person name="Haridas S."/>
            <person name="Kuo A."/>
            <person name="Salamov A."/>
            <person name="Ahrendt S.R."/>
            <person name="Lipzen A."/>
            <person name="Sullivan W."/>
            <person name="Andreopoulos W.B."/>
            <person name="Clum A."/>
            <person name="Lindquist E."/>
            <person name="Daum C."/>
            <person name="Ramamoorthy G.K."/>
            <person name="Gryganskyi A."/>
            <person name="Culley D."/>
            <person name="Magnuson J.K."/>
            <person name="James T.Y."/>
            <person name="O'Malley M.A."/>
            <person name="Stajich J.E."/>
            <person name="Spatafora J.W."/>
            <person name="Visel A."/>
            <person name="Grigoriev I.V."/>
        </authorList>
    </citation>
    <scope>NUCLEOTIDE SEQUENCE [LARGE SCALE GENOMIC DNA]</scope>
    <source>
        <strain evidence="3 4">JEL800</strain>
    </source>
</reference>
<feature type="compositionally biased region" description="Polar residues" evidence="1">
    <location>
        <begin position="162"/>
        <end position="171"/>
    </location>
</feature>
<feature type="compositionally biased region" description="Basic and acidic residues" evidence="1">
    <location>
        <begin position="44"/>
        <end position="54"/>
    </location>
</feature>
<evidence type="ECO:0000256" key="1">
    <source>
        <dbReference type="SAM" id="MobiDB-lite"/>
    </source>
</evidence>
<gene>
    <name evidence="3" type="ORF">BCR33DRAFT_728948</name>
</gene>
<comment type="caution">
    <text evidence="3">The sequence shown here is derived from an EMBL/GenBank/DDBJ whole genome shotgun (WGS) entry which is preliminary data.</text>
</comment>
<organism evidence="3 4">
    <name type="scientific">Rhizoclosmatium globosum</name>
    <dbReference type="NCBI Taxonomy" id="329046"/>
    <lineage>
        <taxon>Eukaryota</taxon>
        <taxon>Fungi</taxon>
        <taxon>Fungi incertae sedis</taxon>
        <taxon>Chytridiomycota</taxon>
        <taxon>Chytridiomycota incertae sedis</taxon>
        <taxon>Chytridiomycetes</taxon>
        <taxon>Chytridiales</taxon>
        <taxon>Chytriomycetaceae</taxon>
        <taxon>Rhizoclosmatium</taxon>
    </lineage>
</organism>
<accession>A0A1Y2AJD3</accession>
<proteinExistence type="predicted"/>
<feature type="transmembrane region" description="Helical" evidence="2">
    <location>
        <begin position="215"/>
        <end position="239"/>
    </location>
</feature>
<dbReference type="Proteomes" id="UP000193642">
    <property type="component" value="Unassembled WGS sequence"/>
</dbReference>